<dbReference type="EMBL" id="MU004534">
    <property type="protein sequence ID" value="KAF2648527.1"/>
    <property type="molecule type" value="Genomic_DNA"/>
</dbReference>
<name>A0A6A6SNI3_9PLEO</name>
<dbReference type="AlphaFoldDB" id="A0A6A6SNI3"/>
<organism evidence="3 4">
    <name type="scientific">Lophiostoma macrostomum CBS 122681</name>
    <dbReference type="NCBI Taxonomy" id="1314788"/>
    <lineage>
        <taxon>Eukaryota</taxon>
        <taxon>Fungi</taxon>
        <taxon>Dikarya</taxon>
        <taxon>Ascomycota</taxon>
        <taxon>Pezizomycotina</taxon>
        <taxon>Dothideomycetes</taxon>
        <taxon>Pleosporomycetidae</taxon>
        <taxon>Pleosporales</taxon>
        <taxon>Lophiostomataceae</taxon>
        <taxon>Lophiostoma</taxon>
    </lineage>
</organism>
<protein>
    <submittedName>
        <fullName evidence="3">Uncharacterized protein</fullName>
    </submittedName>
</protein>
<dbReference type="PANTHER" id="PTHR35896">
    <property type="entry name" value="IG-LIKE DOMAIN-CONTAINING PROTEIN"/>
    <property type="match status" value="1"/>
</dbReference>
<dbReference type="PANTHER" id="PTHR35896:SF3">
    <property type="entry name" value="MAJOR FACILITATOR SUPERFAMILY TRANSPORTER"/>
    <property type="match status" value="1"/>
</dbReference>
<feature type="region of interest" description="Disordered" evidence="1">
    <location>
        <begin position="1"/>
        <end position="21"/>
    </location>
</feature>
<keyword evidence="2" id="KW-0812">Transmembrane</keyword>
<feature type="transmembrane region" description="Helical" evidence="2">
    <location>
        <begin position="53"/>
        <end position="72"/>
    </location>
</feature>
<evidence type="ECO:0000256" key="2">
    <source>
        <dbReference type="SAM" id="Phobius"/>
    </source>
</evidence>
<proteinExistence type="predicted"/>
<keyword evidence="4" id="KW-1185">Reference proteome</keyword>
<keyword evidence="2" id="KW-0472">Membrane</keyword>
<dbReference type="InterPro" id="IPR053008">
    <property type="entry name" value="Phomopsin_biosynth_assoc"/>
</dbReference>
<dbReference type="Proteomes" id="UP000799324">
    <property type="component" value="Unassembled WGS sequence"/>
</dbReference>
<keyword evidence="2" id="KW-1133">Transmembrane helix</keyword>
<dbReference type="OrthoDB" id="3501153at2759"/>
<gene>
    <name evidence="3" type="ORF">K491DRAFT_642399</name>
</gene>
<accession>A0A6A6SNI3</accession>
<reference evidence="3" key="1">
    <citation type="journal article" date="2020" name="Stud. Mycol.">
        <title>101 Dothideomycetes genomes: a test case for predicting lifestyles and emergence of pathogens.</title>
        <authorList>
            <person name="Haridas S."/>
            <person name="Albert R."/>
            <person name="Binder M."/>
            <person name="Bloem J."/>
            <person name="Labutti K."/>
            <person name="Salamov A."/>
            <person name="Andreopoulos B."/>
            <person name="Baker S."/>
            <person name="Barry K."/>
            <person name="Bills G."/>
            <person name="Bluhm B."/>
            <person name="Cannon C."/>
            <person name="Castanera R."/>
            <person name="Culley D."/>
            <person name="Daum C."/>
            <person name="Ezra D."/>
            <person name="Gonzalez J."/>
            <person name="Henrissat B."/>
            <person name="Kuo A."/>
            <person name="Liang C."/>
            <person name="Lipzen A."/>
            <person name="Lutzoni F."/>
            <person name="Magnuson J."/>
            <person name="Mondo S."/>
            <person name="Nolan M."/>
            <person name="Ohm R."/>
            <person name="Pangilinan J."/>
            <person name="Park H.-J."/>
            <person name="Ramirez L."/>
            <person name="Alfaro M."/>
            <person name="Sun H."/>
            <person name="Tritt A."/>
            <person name="Yoshinaga Y."/>
            <person name="Zwiers L.-H."/>
            <person name="Turgeon B."/>
            <person name="Goodwin S."/>
            <person name="Spatafora J."/>
            <person name="Crous P."/>
            <person name="Grigoriev I."/>
        </authorList>
    </citation>
    <scope>NUCLEOTIDE SEQUENCE</scope>
    <source>
        <strain evidence="3">CBS 122681</strain>
    </source>
</reference>
<evidence type="ECO:0000313" key="4">
    <source>
        <dbReference type="Proteomes" id="UP000799324"/>
    </source>
</evidence>
<sequence>MASPADYSRLPSREVYSEDMESGSTSALLDEKYAKLPASTSPGSFWSTKRKQVLVAMTLLGLLAAGVLTYVVPLSLQVADRKNEFGDCGSTIDEARAKGCMFDNLSFSWQQPACFHGELLESFRARSNITYYTSSKPSPETRIPDEEVYNGDWADVFATKEQHPVHCAFMLTKLHEAILNHLPLDSEVMGFEHTIHCGQVLMQDWLHELKDCDEGKCGFARATQKFTRCGFY</sequence>
<evidence type="ECO:0000313" key="3">
    <source>
        <dbReference type="EMBL" id="KAF2648527.1"/>
    </source>
</evidence>
<evidence type="ECO:0000256" key="1">
    <source>
        <dbReference type="SAM" id="MobiDB-lite"/>
    </source>
</evidence>